<dbReference type="Pfam" id="PF00149">
    <property type="entry name" value="Metallophos"/>
    <property type="match status" value="1"/>
</dbReference>
<dbReference type="PANTHER" id="PTHR40446:SF2">
    <property type="entry name" value="N-ACETYLGLUCOSAMINE-1-PHOSPHODIESTER ALPHA-N-ACETYLGLUCOSAMINIDASE"/>
    <property type="match status" value="1"/>
</dbReference>
<sequence>MKKQSTWPSLLSFFILCLLPQLAQAQQLNLSWQPRQDLNVLLPPSVRAYETNGQLADGAPVRAMYTTIDLRDKNLQLRAVGDPANRQTTKQAYDQYDAIFAINGGYFAPTSSVSLYVADGDVKAPGISKYHERFITRGAFGLVNGKPEITWTANPTGNLIYKYEQPHKAGQQAPTAKAGTRWLPSQAVGGGPVLVKNRKVLDVGEIEGFGVSHRGRNPRSAIGYLNEHTLVTMVVDGRQGASAGVTTVELAQMMQELGCIDALNLDGGGSSAMVAADEVVNLPVDVPNGNRNSLRRNATALVLTELEKSPKRKITYIDTDSPYYTERGLWRDTNHANFYGTTLSRQATANTHNSATYTFQSITTGKYQLATWWTVDTSTNASEIPYVLHRGQKTDTLYLHQDSFATSGRWNVLGNFILSPEDYLEVLAQGKGKKVVTDAVRLVALETFPEMPARRGDLRLAVISDLNSGLGAATYEWQVDSIIQRIPRIWQPDLVVCGGDMVAGQGVPEAEALEKMWQGFEEHIAAPLRKTGLPFAFTLGNHDGSRSFQVEREAAGTYWTKPQNLPALQFIDKSHFPYYYSFVHGDAFFVSWEASSPEITEENLQWLARQFATPRAQQAKFRFVLGHMPLYSVAQGRDSKGNLLQNPEKLRQLLQKYQVHTYISGHQHAYYPGKRGALELLNAGAAGSGPRSWLTLDKAPANTITLMDVFYEQDTVIYTTYAIGAEKAERLAVFDERELPAIITGENGFLLRRDVPLAEQATGTFYTTDTPQTGSGSATATIKGDKLYLSGAITDPKIKLNRHETTAGLYRGQHLQQGQLLYPLKVNARKGSFSGKFELTEDLQELLSAGALYVGIGTAQQLRAQFYPASNQAPAAVAVRSHNSRNVYAVRQTEALFKVSWEKAADQDGDVLAYTYQLARDKDFTDVIWNKPTGRETSIKLQEQDWFALLGSTAVGQPITFYQRILTTDGKHLSTGPTSALQLMKSTEPLEDFVEVPAPNYVFAGKIQETGAGYGAKWDKYGKLWLASYDGTLYIQNADGSDAPFSPLTQVSVNGETYNLSTIGGMGLDADGNILIARNRTLLKIDAATGKGMAAWEVPGNGRAITSPRANEKGEIYAMSLFGEDPNYVLQQSKTQPHTFELLRTVELPGRILAREFAMSPDGLTLYFPNPGSPYIQVYSSKDGSTYDMQENISSIAAGCNAIEVGPGNTLWTAVRSSGVVPATFHVRDEQTKKMWTLPLPELNGAEARGLGVSANGDTLIFCSWDKEGGFYRYVLKKEGGTASAK</sequence>
<dbReference type="EMBL" id="QWGE01000001">
    <property type="protein sequence ID" value="RIJ42758.1"/>
    <property type="molecule type" value="Genomic_DNA"/>
</dbReference>
<feature type="domain" description="Phosphodiester glycosidase" evidence="3">
    <location>
        <begin position="97"/>
        <end position="303"/>
    </location>
</feature>
<evidence type="ECO:0008006" key="7">
    <source>
        <dbReference type="Google" id="ProtNLM"/>
    </source>
</evidence>
<feature type="domain" description="Calcineurin-like phosphoesterase" evidence="2">
    <location>
        <begin position="458"/>
        <end position="670"/>
    </location>
</feature>
<dbReference type="Pfam" id="PF09992">
    <property type="entry name" value="NAGPA"/>
    <property type="match status" value="1"/>
</dbReference>
<evidence type="ECO:0000313" key="6">
    <source>
        <dbReference type="Proteomes" id="UP000266005"/>
    </source>
</evidence>
<feature type="chain" id="PRO_5017366392" description="Metallophosphoesterase" evidence="1">
    <location>
        <begin position="26"/>
        <end position="1286"/>
    </location>
</feature>
<protein>
    <recommendedName>
        <fullName evidence="7">Metallophosphoesterase</fullName>
    </recommendedName>
</protein>
<organism evidence="5 6">
    <name type="scientific">Pontibacter oryzae</name>
    <dbReference type="NCBI Taxonomy" id="2304593"/>
    <lineage>
        <taxon>Bacteria</taxon>
        <taxon>Pseudomonadati</taxon>
        <taxon>Bacteroidota</taxon>
        <taxon>Cytophagia</taxon>
        <taxon>Cytophagales</taxon>
        <taxon>Hymenobacteraceae</taxon>
        <taxon>Pontibacter</taxon>
    </lineage>
</organism>
<dbReference type="SUPFAM" id="SSF75011">
    <property type="entry name" value="3-carboxy-cis,cis-mucoante lactonizing enzyme"/>
    <property type="match status" value="1"/>
</dbReference>
<dbReference type="GO" id="GO:0016787">
    <property type="term" value="F:hydrolase activity"/>
    <property type="evidence" value="ECO:0007669"/>
    <property type="project" value="InterPro"/>
</dbReference>
<feature type="signal peptide" evidence="1">
    <location>
        <begin position="1"/>
        <end position="25"/>
    </location>
</feature>
<reference evidence="6" key="1">
    <citation type="submission" date="2018-08" db="EMBL/GenBank/DDBJ databases">
        <title>Mucilaginibacter sp. MYSH2.</title>
        <authorList>
            <person name="Seo T."/>
        </authorList>
    </citation>
    <scope>NUCLEOTIDE SEQUENCE [LARGE SCALE GENOMIC DNA]</scope>
    <source>
        <strain evidence="6">KIRAN</strain>
    </source>
</reference>
<dbReference type="Gene3D" id="2.130.10.10">
    <property type="entry name" value="YVTN repeat-like/Quinoprotein amine dehydrogenase"/>
    <property type="match status" value="1"/>
</dbReference>
<evidence type="ECO:0000256" key="1">
    <source>
        <dbReference type="SAM" id="SignalP"/>
    </source>
</evidence>
<dbReference type="SUPFAM" id="SSF56300">
    <property type="entry name" value="Metallo-dependent phosphatases"/>
    <property type="match status" value="1"/>
</dbReference>
<dbReference type="InterPro" id="IPR033803">
    <property type="entry name" value="CBD-like_Golvesin-Xly"/>
</dbReference>
<evidence type="ECO:0000259" key="4">
    <source>
        <dbReference type="Pfam" id="PF25275"/>
    </source>
</evidence>
<proteinExistence type="predicted"/>
<dbReference type="OrthoDB" id="9809781at2"/>
<evidence type="ECO:0000313" key="5">
    <source>
        <dbReference type="EMBL" id="RIJ42758.1"/>
    </source>
</evidence>
<evidence type="ECO:0000259" key="2">
    <source>
        <dbReference type="Pfam" id="PF00149"/>
    </source>
</evidence>
<dbReference type="Proteomes" id="UP000266005">
    <property type="component" value="Unassembled WGS sequence"/>
</dbReference>
<dbReference type="RefSeq" id="WP_119430640.1">
    <property type="nucleotide sequence ID" value="NZ_QWGE01000001.1"/>
</dbReference>
<evidence type="ECO:0000259" key="3">
    <source>
        <dbReference type="Pfam" id="PF09992"/>
    </source>
</evidence>
<name>A0A399SHL4_9BACT</name>
<comment type="caution">
    <text evidence="5">The sequence shown here is derived from an EMBL/GenBank/DDBJ whole genome shotgun (WGS) entry which is preliminary data.</text>
</comment>
<dbReference type="Gene3D" id="3.60.21.10">
    <property type="match status" value="1"/>
</dbReference>
<accession>A0A399SHL4</accession>
<dbReference type="InterPro" id="IPR029052">
    <property type="entry name" value="Metallo-depent_PP-like"/>
</dbReference>
<dbReference type="InterPro" id="IPR018711">
    <property type="entry name" value="NAGPA"/>
</dbReference>
<dbReference type="Pfam" id="PF25275">
    <property type="entry name" value="Golvesin_C"/>
    <property type="match status" value="1"/>
</dbReference>
<dbReference type="InterPro" id="IPR004843">
    <property type="entry name" value="Calcineurin-like_PHP"/>
</dbReference>
<feature type="domain" description="Golvesin/Xly CBD-like" evidence="4">
    <location>
        <begin position="318"/>
        <end position="443"/>
    </location>
</feature>
<dbReference type="InterPro" id="IPR015943">
    <property type="entry name" value="WD40/YVTN_repeat-like_dom_sf"/>
</dbReference>
<gene>
    <name evidence="5" type="ORF">D1627_02610</name>
</gene>
<dbReference type="PANTHER" id="PTHR40446">
    <property type="entry name" value="N-ACETYLGLUCOSAMINE-1-PHOSPHODIESTER ALPHA-N-ACETYLGLUCOSAMINIDASE"/>
    <property type="match status" value="1"/>
</dbReference>
<keyword evidence="6" id="KW-1185">Reference proteome</keyword>
<keyword evidence="1" id="KW-0732">Signal</keyword>